<dbReference type="InterPro" id="IPR057691">
    <property type="entry name" value="DUF7931"/>
</dbReference>
<evidence type="ECO:0000313" key="2">
    <source>
        <dbReference type="EMBL" id="GGY66724.1"/>
    </source>
</evidence>
<dbReference type="RefSeq" id="WP_189416281.1">
    <property type="nucleotide sequence ID" value="NZ_BMYZ01000001.1"/>
</dbReference>
<proteinExistence type="predicted"/>
<name>A0ABQ3ATE8_9GAMM</name>
<gene>
    <name evidence="2" type="ORF">GCM10011613_08410</name>
</gene>
<feature type="domain" description="DUF7931" evidence="1">
    <location>
        <begin position="18"/>
        <end position="164"/>
    </location>
</feature>
<dbReference type="Pfam" id="PF25559">
    <property type="entry name" value="DUF7931"/>
    <property type="match status" value="1"/>
</dbReference>
<protein>
    <recommendedName>
        <fullName evidence="1">DUF7931 domain-containing protein</fullName>
    </recommendedName>
</protein>
<evidence type="ECO:0000259" key="1">
    <source>
        <dbReference type="Pfam" id="PF25559"/>
    </source>
</evidence>
<keyword evidence="3" id="KW-1185">Reference proteome</keyword>
<accession>A0ABQ3ATE8</accession>
<dbReference type="EMBL" id="BMYZ01000001">
    <property type="protein sequence ID" value="GGY66724.1"/>
    <property type="molecule type" value="Genomic_DNA"/>
</dbReference>
<comment type="caution">
    <text evidence="2">The sequence shown here is derived from an EMBL/GenBank/DDBJ whole genome shotgun (WGS) entry which is preliminary data.</text>
</comment>
<organism evidence="2 3">
    <name type="scientific">Cellvibrio zantedeschiae</name>
    <dbReference type="NCBI Taxonomy" id="1237077"/>
    <lineage>
        <taxon>Bacteria</taxon>
        <taxon>Pseudomonadati</taxon>
        <taxon>Pseudomonadota</taxon>
        <taxon>Gammaproteobacteria</taxon>
        <taxon>Cellvibrionales</taxon>
        <taxon>Cellvibrionaceae</taxon>
        <taxon>Cellvibrio</taxon>
    </lineage>
</organism>
<sequence>MSEVSSVSADLFLLDSLHDFQEHSLKLIEQSRRTIAILSHDLDVLLYGAPEFVQAISNFVRSSRHAQVQILVKNTKPLAETGHDLAKLHQRLSSKILLRKLTVEPQNTEMGFMLCDTSALLYKNDDNNYKGFANFNAAVEVTRLRETFDYVWQYGEPEPELQTLHI</sequence>
<evidence type="ECO:0000313" key="3">
    <source>
        <dbReference type="Proteomes" id="UP000619761"/>
    </source>
</evidence>
<dbReference type="Proteomes" id="UP000619761">
    <property type="component" value="Unassembled WGS sequence"/>
</dbReference>
<reference evidence="3" key="1">
    <citation type="journal article" date="2019" name="Int. J. Syst. Evol. Microbiol.">
        <title>The Global Catalogue of Microorganisms (GCM) 10K type strain sequencing project: providing services to taxonomists for standard genome sequencing and annotation.</title>
        <authorList>
            <consortium name="The Broad Institute Genomics Platform"/>
            <consortium name="The Broad Institute Genome Sequencing Center for Infectious Disease"/>
            <person name="Wu L."/>
            <person name="Ma J."/>
        </authorList>
    </citation>
    <scope>NUCLEOTIDE SEQUENCE [LARGE SCALE GENOMIC DNA]</scope>
    <source>
        <strain evidence="3">KCTC 32239</strain>
    </source>
</reference>